<dbReference type="Pfam" id="PF13578">
    <property type="entry name" value="Methyltransf_24"/>
    <property type="match status" value="1"/>
</dbReference>
<evidence type="ECO:0000313" key="1">
    <source>
        <dbReference type="EMBL" id="OGM69344.1"/>
    </source>
</evidence>
<evidence type="ECO:0008006" key="3">
    <source>
        <dbReference type="Google" id="ProtNLM"/>
    </source>
</evidence>
<dbReference type="SUPFAM" id="SSF53335">
    <property type="entry name" value="S-adenosyl-L-methionine-dependent methyltransferases"/>
    <property type="match status" value="1"/>
</dbReference>
<proteinExistence type="predicted"/>
<dbReference type="InterPro" id="IPR029063">
    <property type="entry name" value="SAM-dependent_MTases_sf"/>
</dbReference>
<dbReference type="AlphaFoldDB" id="A0A1F8BZ08"/>
<comment type="caution">
    <text evidence="1">The sequence shown here is derived from an EMBL/GenBank/DDBJ whole genome shotgun (WGS) entry which is preliminary data.</text>
</comment>
<dbReference type="Gene3D" id="3.40.50.150">
    <property type="entry name" value="Vaccinia Virus protein VP39"/>
    <property type="match status" value="1"/>
</dbReference>
<reference evidence="1 2" key="1">
    <citation type="journal article" date="2016" name="Nat. Commun.">
        <title>Thousands of microbial genomes shed light on interconnected biogeochemical processes in an aquifer system.</title>
        <authorList>
            <person name="Anantharaman K."/>
            <person name="Brown C.T."/>
            <person name="Hug L.A."/>
            <person name="Sharon I."/>
            <person name="Castelle C.J."/>
            <person name="Probst A.J."/>
            <person name="Thomas B.C."/>
            <person name="Singh A."/>
            <person name="Wilkins M.J."/>
            <person name="Karaoz U."/>
            <person name="Brodie E.L."/>
            <person name="Williams K.H."/>
            <person name="Hubbard S.S."/>
            <person name="Banfield J.F."/>
        </authorList>
    </citation>
    <scope>NUCLEOTIDE SEQUENCE [LARGE SCALE GENOMIC DNA]</scope>
</reference>
<dbReference type="STRING" id="1802525.A2975_02355"/>
<gene>
    <name evidence="1" type="ORF">A2975_02355</name>
</gene>
<dbReference type="Proteomes" id="UP000178429">
    <property type="component" value="Unassembled WGS sequence"/>
</dbReference>
<dbReference type="EMBL" id="MGHL01000012">
    <property type="protein sequence ID" value="OGM69344.1"/>
    <property type="molecule type" value="Genomic_DNA"/>
</dbReference>
<evidence type="ECO:0000313" key="2">
    <source>
        <dbReference type="Proteomes" id="UP000178429"/>
    </source>
</evidence>
<accession>A0A1F8BZ08</accession>
<protein>
    <recommendedName>
        <fullName evidence="3">Class I SAM-dependent methyltransferase</fullName>
    </recommendedName>
</protein>
<name>A0A1F8BZ08_9BACT</name>
<organism evidence="1 2">
    <name type="scientific">Candidatus Woesebacteria bacterium RIFCSPLOWO2_01_FULL_44_14</name>
    <dbReference type="NCBI Taxonomy" id="1802525"/>
    <lineage>
        <taxon>Bacteria</taxon>
        <taxon>Candidatus Woeseibacteriota</taxon>
    </lineage>
</organism>
<sequence>MRLIDAIKKKGQPFKIPNCSRDELPEFFKSLGFKVGAEIGVYQGDFTEKFLQAGLTMYGVDSWVRRGRMFQRVRTRFRHYKNCTLIRKTSMEAVNDFPARSLDFVYIDADHRFPFVAQDLYHWYWRVRKGGVVAGHDYLDTRPGQSYRSLQIQTVVDAFVKAFYVENLYIFGRSKSLPKEALDDKILSFMLFKNW</sequence>